<reference evidence="1" key="1">
    <citation type="journal article" date="2019" name="bioRxiv">
        <title>The Genome of the Zebra Mussel, Dreissena polymorpha: A Resource for Invasive Species Research.</title>
        <authorList>
            <person name="McCartney M.A."/>
            <person name="Auch B."/>
            <person name="Kono T."/>
            <person name="Mallez S."/>
            <person name="Zhang Y."/>
            <person name="Obille A."/>
            <person name="Becker A."/>
            <person name="Abrahante J.E."/>
            <person name="Garbe J."/>
            <person name="Badalamenti J.P."/>
            <person name="Herman A."/>
            <person name="Mangelson H."/>
            <person name="Liachko I."/>
            <person name="Sullivan S."/>
            <person name="Sone E.D."/>
            <person name="Koren S."/>
            <person name="Silverstein K.A.T."/>
            <person name="Beckman K.B."/>
            <person name="Gohl D.M."/>
        </authorList>
    </citation>
    <scope>NUCLEOTIDE SEQUENCE</scope>
    <source>
        <strain evidence="1">Duluth1</strain>
        <tissue evidence="1">Whole animal</tissue>
    </source>
</reference>
<name>A0A9D4CVN0_DREPO</name>
<proteinExistence type="predicted"/>
<reference evidence="1" key="2">
    <citation type="submission" date="2020-11" db="EMBL/GenBank/DDBJ databases">
        <authorList>
            <person name="McCartney M.A."/>
            <person name="Auch B."/>
            <person name="Kono T."/>
            <person name="Mallez S."/>
            <person name="Becker A."/>
            <person name="Gohl D.M."/>
            <person name="Silverstein K.A.T."/>
            <person name="Koren S."/>
            <person name="Bechman K.B."/>
            <person name="Herman A."/>
            <person name="Abrahante J.E."/>
            <person name="Garbe J."/>
        </authorList>
    </citation>
    <scope>NUCLEOTIDE SEQUENCE</scope>
    <source>
        <strain evidence="1">Duluth1</strain>
        <tissue evidence="1">Whole animal</tissue>
    </source>
</reference>
<keyword evidence="2" id="KW-1185">Reference proteome</keyword>
<accession>A0A9D4CVN0</accession>
<comment type="caution">
    <text evidence="1">The sequence shown here is derived from an EMBL/GenBank/DDBJ whole genome shotgun (WGS) entry which is preliminary data.</text>
</comment>
<protein>
    <submittedName>
        <fullName evidence="1">Uncharacterized protein</fullName>
    </submittedName>
</protein>
<dbReference type="Proteomes" id="UP000828390">
    <property type="component" value="Unassembled WGS sequence"/>
</dbReference>
<evidence type="ECO:0000313" key="2">
    <source>
        <dbReference type="Proteomes" id="UP000828390"/>
    </source>
</evidence>
<dbReference type="AlphaFoldDB" id="A0A9D4CVN0"/>
<sequence>MSTQEDTSFNNEQPRTLVLFSEFYSETELYNKETFDNIDPENCLKVPKLSFDSLDKGQQVDSLDNRDLEPFDGLPIPRTRACSFGQSSVYSVKEISDDMYRKYKTDMKHLLRGHGFFVTSPDPMTIREAQQFYRSLDLPIPVDHVENILPYPP</sequence>
<evidence type="ECO:0000313" key="1">
    <source>
        <dbReference type="EMBL" id="KAH3734323.1"/>
    </source>
</evidence>
<organism evidence="1 2">
    <name type="scientific">Dreissena polymorpha</name>
    <name type="common">Zebra mussel</name>
    <name type="synonym">Mytilus polymorpha</name>
    <dbReference type="NCBI Taxonomy" id="45954"/>
    <lineage>
        <taxon>Eukaryota</taxon>
        <taxon>Metazoa</taxon>
        <taxon>Spiralia</taxon>
        <taxon>Lophotrochozoa</taxon>
        <taxon>Mollusca</taxon>
        <taxon>Bivalvia</taxon>
        <taxon>Autobranchia</taxon>
        <taxon>Heteroconchia</taxon>
        <taxon>Euheterodonta</taxon>
        <taxon>Imparidentia</taxon>
        <taxon>Neoheterodontei</taxon>
        <taxon>Myida</taxon>
        <taxon>Dreissenoidea</taxon>
        <taxon>Dreissenidae</taxon>
        <taxon>Dreissena</taxon>
    </lineage>
</organism>
<gene>
    <name evidence="1" type="ORF">DPMN_040762</name>
</gene>
<dbReference type="EMBL" id="JAIWYP010000011">
    <property type="protein sequence ID" value="KAH3734323.1"/>
    <property type="molecule type" value="Genomic_DNA"/>
</dbReference>